<geneLocation type="mitochondrion" evidence="2"/>
<keyword evidence="2" id="KW-0496">Mitochondrion</keyword>
<gene>
    <name evidence="2" type="ORF">ABT39_MTgene4040</name>
</gene>
<sequence length="60" mass="6844">MVLRTAYSLHTSCHEMMTNRSGWKGATDNQQAQRRIEDQALPGAERTVVIRRRTSSSSCY</sequence>
<name>A0A101M1T2_PICGL</name>
<organism evidence="2">
    <name type="scientific">Picea glauca</name>
    <name type="common">White spruce</name>
    <name type="synonym">Pinus glauca</name>
    <dbReference type="NCBI Taxonomy" id="3330"/>
    <lineage>
        <taxon>Eukaryota</taxon>
        <taxon>Viridiplantae</taxon>
        <taxon>Streptophyta</taxon>
        <taxon>Embryophyta</taxon>
        <taxon>Tracheophyta</taxon>
        <taxon>Spermatophyta</taxon>
        <taxon>Pinopsida</taxon>
        <taxon>Pinidae</taxon>
        <taxon>Conifers I</taxon>
        <taxon>Pinales</taxon>
        <taxon>Pinaceae</taxon>
        <taxon>Picea</taxon>
    </lineage>
</organism>
<comment type="caution">
    <text evidence="2">The sequence shown here is derived from an EMBL/GenBank/DDBJ whole genome shotgun (WGS) entry which is preliminary data.</text>
</comment>
<dbReference type="AlphaFoldDB" id="A0A101M1T2"/>
<accession>A0A101M1T2</accession>
<proteinExistence type="predicted"/>
<evidence type="ECO:0000313" key="2">
    <source>
        <dbReference type="EMBL" id="KUM49489.1"/>
    </source>
</evidence>
<evidence type="ECO:0000256" key="1">
    <source>
        <dbReference type="SAM" id="MobiDB-lite"/>
    </source>
</evidence>
<dbReference type="EMBL" id="LKAM01000003">
    <property type="protein sequence ID" value="KUM49489.1"/>
    <property type="molecule type" value="Genomic_DNA"/>
</dbReference>
<protein>
    <submittedName>
        <fullName evidence="2">Uncharacterized protein</fullName>
    </submittedName>
</protein>
<reference evidence="2" key="1">
    <citation type="journal article" date="2015" name="Genome Biol. Evol.">
        <title>Organellar Genomes of White Spruce (Picea glauca): Assembly and Annotation.</title>
        <authorList>
            <person name="Jackman S.D."/>
            <person name="Warren R.L."/>
            <person name="Gibb E.A."/>
            <person name="Vandervalk B.P."/>
            <person name="Mohamadi H."/>
            <person name="Chu J."/>
            <person name="Raymond A."/>
            <person name="Pleasance S."/>
            <person name="Coope R."/>
            <person name="Wildung M.R."/>
            <person name="Ritland C.E."/>
            <person name="Bousquet J."/>
            <person name="Jones S.J."/>
            <person name="Bohlmann J."/>
            <person name="Birol I."/>
        </authorList>
    </citation>
    <scope>NUCLEOTIDE SEQUENCE [LARGE SCALE GENOMIC DNA]</scope>
    <source>
        <tissue evidence="2">Flushing bud</tissue>
    </source>
</reference>
<feature type="region of interest" description="Disordered" evidence="1">
    <location>
        <begin position="20"/>
        <end position="40"/>
    </location>
</feature>